<protein>
    <submittedName>
        <fullName evidence="1">Ig-like domain repeat protein</fullName>
    </submittedName>
</protein>
<proteinExistence type="predicted"/>
<keyword evidence="2" id="KW-1185">Reference proteome</keyword>
<sequence>MGPHVGPLITAGRRSILWGDELKRSQGLRRVTGAALTVVLGSAGLVALGAPAASAATPSDEAAKLPISSFGAMVVDDAHERVYVTDGRRTGSGADQVLVYNFQGQRVGSLATDENVSGMALSADGATLHVSQSNRILTFDTATQTRTGAAFTPYDVTCGREVAVAGGKTWFTETPYSGSSSCDRPDNMALLYGVNGTTSVNTGWNSQGRLRLEAGPGAPDRLVMGQAGAGPAADPFLTTFDASGDSLVRGPSRRFADAEGKGALDLKDIAQSADGKRIAVADAAYGTRLLDAGDLADAPTAYQPLPEGAKASAVAFSGDGKYVARGAAATGSAADLLIQPADPKDGTTPLEFAFEGDLDGTRVVPQGLGWAKDGSRLFAVTSDGGSGHWLHVIKPPAAQYDSRFTGTLTTTPSKPVVGEPLGIRGKLELDGPAPAEPVKVAAVRKDADGTQEVAAAKVAADGSFTVLDVPDRLGEATYTLRFLGDVTHRPAEDVTVTVDVAKAPTTIGLTAPAEATRAGGVQITGTLTGQGRALPSGIDLKVTRTDRLGTTGELTSAQVAADGTFKIKDLPSKKGRTLYTVSYEGDALHQGSSAEATVKITG</sequence>
<accession>A0ABV3BL01</accession>
<dbReference type="InterPro" id="IPR015943">
    <property type="entry name" value="WD40/YVTN_repeat-like_dom_sf"/>
</dbReference>
<comment type="caution">
    <text evidence="1">The sequence shown here is derived from an EMBL/GenBank/DDBJ whole genome shotgun (WGS) entry which is preliminary data.</text>
</comment>
<gene>
    <name evidence="1" type="ORF">ABZ921_13705</name>
</gene>
<dbReference type="Gene3D" id="2.130.10.10">
    <property type="entry name" value="YVTN repeat-like/Quinoprotein amine dehydrogenase"/>
    <property type="match status" value="2"/>
</dbReference>
<evidence type="ECO:0000313" key="2">
    <source>
        <dbReference type="Proteomes" id="UP001551176"/>
    </source>
</evidence>
<dbReference type="Proteomes" id="UP001551176">
    <property type="component" value="Unassembled WGS sequence"/>
</dbReference>
<dbReference type="RefSeq" id="WP_359348025.1">
    <property type="nucleotide sequence ID" value="NZ_JBEYXV010000006.1"/>
</dbReference>
<dbReference type="SUPFAM" id="SSF75011">
    <property type="entry name" value="3-carboxy-cis,cis-mucoante lactonizing enzyme"/>
    <property type="match status" value="1"/>
</dbReference>
<evidence type="ECO:0000313" key="1">
    <source>
        <dbReference type="EMBL" id="MEU6821681.1"/>
    </source>
</evidence>
<dbReference type="EMBL" id="JBEYXV010000006">
    <property type="protein sequence ID" value="MEU6821681.1"/>
    <property type="molecule type" value="Genomic_DNA"/>
</dbReference>
<organism evidence="1 2">
    <name type="scientific">Streptomyces atriruber</name>
    <dbReference type="NCBI Taxonomy" id="545121"/>
    <lineage>
        <taxon>Bacteria</taxon>
        <taxon>Bacillati</taxon>
        <taxon>Actinomycetota</taxon>
        <taxon>Actinomycetes</taxon>
        <taxon>Kitasatosporales</taxon>
        <taxon>Streptomycetaceae</taxon>
        <taxon>Streptomyces</taxon>
    </lineage>
</organism>
<name>A0ABV3BL01_9ACTN</name>
<reference evidence="1 2" key="1">
    <citation type="submission" date="2024-06" db="EMBL/GenBank/DDBJ databases">
        <title>The Natural Products Discovery Center: Release of the First 8490 Sequenced Strains for Exploring Actinobacteria Biosynthetic Diversity.</title>
        <authorList>
            <person name="Kalkreuter E."/>
            <person name="Kautsar S.A."/>
            <person name="Yang D."/>
            <person name="Bader C.D."/>
            <person name="Teijaro C.N."/>
            <person name="Fluegel L."/>
            <person name="Davis C.M."/>
            <person name="Simpson J.R."/>
            <person name="Lauterbach L."/>
            <person name="Steele A.D."/>
            <person name="Gui C."/>
            <person name="Meng S."/>
            <person name="Li G."/>
            <person name="Viehrig K."/>
            <person name="Ye F."/>
            <person name="Su P."/>
            <person name="Kiefer A.F."/>
            <person name="Nichols A."/>
            <person name="Cepeda A.J."/>
            <person name="Yan W."/>
            <person name="Fan B."/>
            <person name="Jiang Y."/>
            <person name="Adhikari A."/>
            <person name="Zheng C.-J."/>
            <person name="Schuster L."/>
            <person name="Cowan T.M."/>
            <person name="Smanski M.J."/>
            <person name="Chevrette M.G."/>
            <person name="De Carvalho L.P.S."/>
            <person name="Shen B."/>
        </authorList>
    </citation>
    <scope>NUCLEOTIDE SEQUENCE [LARGE SCALE GENOMIC DNA]</scope>
    <source>
        <strain evidence="1 2">NPDC046838</strain>
    </source>
</reference>